<keyword evidence="3" id="KW-1185">Reference proteome</keyword>
<proteinExistence type="predicted"/>
<comment type="caution">
    <text evidence="2">The sequence shown here is derived from an EMBL/GenBank/DDBJ whole genome shotgun (WGS) entry which is preliminary data.</text>
</comment>
<evidence type="ECO:0000313" key="3">
    <source>
        <dbReference type="Proteomes" id="UP001566476"/>
    </source>
</evidence>
<sequence>MPHWIWTVIAMAVLGAVTGILVPRLRRRAQRDLYGEGVFDMNVCSLGPSQHGLSQAWGSAAGAVISDEGDLRWRGTVLAEGRLQSPEPRQPHGRELVWLDPWAQVWTVIFNDGSRVELAVAPGDAHHLGPWQQPGSR</sequence>
<keyword evidence="1" id="KW-0812">Transmembrane</keyword>
<organism evidence="2 3">
    <name type="scientific">Kineococcus mangrovi</name>
    <dbReference type="NCBI Taxonomy" id="1660183"/>
    <lineage>
        <taxon>Bacteria</taxon>
        <taxon>Bacillati</taxon>
        <taxon>Actinomycetota</taxon>
        <taxon>Actinomycetes</taxon>
        <taxon>Kineosporiales</taxon>
        <taxon>Kineosporiaceae</taxon>
        <taxon>Kineococcus</taxon>
    </lineage>
</organism>
<keyword evidence="1" id="KW-1133">Transmembrane helix</keyword>
<dbReference type="EMBL" id="JBGGTQ010000016">
    <property type="protein sequence ID" value="MEZ0494655.1"/>
    <property type="molecule type" value="Genomic_DNA"/>
</dbReference>
<reference evidence="2 3" key="1">
    <citation type="submission" date="2024-07" db="EMBL/GenBank/DDBJ databases">
        <authorList>
            <person name="Thanompreechachai J."/>
            <person name="Duangmal K."/>
        </authorList>
    </citation>
    <scope>NUCLEOTIDE SEQUENCE [LARGE SCALE GENOMIC DNA]</scope>
    <source>
        <strain evidence="2 3">TBRC 1896</strain>
    </source>
</reference>
<evidence type="ECO:0000313" key="2">
    <source>
        <dbReference type="EMBL" id="MEZ0494655.1"/>
    </source>
</evidence>
<dbReference type="Proteomes" id="UP001566476">
    <property type="component" value="Unassembled WGS sequence"/>
</dbReference>
<gene>
    <name evidence="2" type="ORF">AB2L28_20655</name>
</gene>
<keyword evidence="1" id="KW-0472">Membrane</keyword>
<evidence type="ECO:0008006" key="4">
    <source>
        <dbReference type="Google" id="ProtNLM"/>
    </source>
</evidence>
<dbReference type="RefSeq" id="WP_370720887.1">
    <property type="nucleotide sequence ID" value="NZ_JBGGTQ010000016.1"/>
</dbReference>
<feature type="transmembrane region" description="Helical" evidence="1">
    <location>
        <begin position="6"/>
        <end position="25"/>
    </location>
</feature>
<evidence type="ECO:0000256" key="1">
    <source>
        <dbReference type="SAM" id="Phobius"/>
    </source>
</evidence>
<protein>
    <recommendedName>
        <fullName evidence="4">DUF2550 family protein</fullName>
    </recommendedName>
</protein>
<accession>A0ABV4I7Y9</accession>
<name>A0ABV4I7Y9_9ACTN</name>